<evidence type="ECO:0000256" key="1">
    <source>
        <dbReference type="PROSITE-ProRule" id="PRU00285"/>
    </source>
</evidence>
<feature type="domain" description="SHSP" evidence="3">
    <location>
        <begin position="22"/>
        <end position="131"/>
    </location>
</feature>
<evidence type="ECO:0000313" key="5">
    <source>
        <dbReference type="Proteomes" id="UP000186040"/>
    </source>
</evidence>
<keyword evidence="5" id="KW-1185">Reference proteome</keyword>
<evidence type="ECO:0000313" key="4">
    <source>
        <dbReference type="EMBL" id="OLR94477.1"/>
    </source>
</evidence>
<evidence type="ECO:0000256" key="2">
    <source>
        <dbReference type="RuleBase" id="RU003616"/>
    </source>
</evidence>
<dbReference type="RefSeq" id="WP_075973857.1">
    <property type="nucleotide sequence ID" value="NZ_MKQR01000007.1"/>
</dbReference>
<dbReference type="OrthoDB" id="3855217at2"/>
<proteinExistence type="inferred from homology"/>
<comment type="caution">
    <text evidence="4">The sequence shown here is derived from an EMBL/GenBank/DDBJ whole genome shotgun (WGS) entry which is preliminary data.</text>
</comment>
<gene>
    <name evidence="4" type="ORF">BJP25_12065</name>
</gene>
<dbReference type="STRING" id="1193682.BJP25_12065"/>
<dbReference type="InterPro" id="IPR008978">
    <property type="entry name" value="HSP20-like_chaperone"/>
</dbReference>
<dbReference type="InterPro" id="IPR031107">
    <property type="entry name" value="Small_HSP"/>
</dbReference>
<dbReference type="InterPro" id="IPR002068">
    <property type="entry name" value="A-crystallin/Hsp20_dom"/>
</dbReference>
<dbReference type="PROSITE" id="PS01031">
    <property type="entry name" value="SHSP"/>
    <property type="match status" value="1"/>
</dbReference>
<comment type="similarity">
    <text evidence="1 2">Belongs to the small heat shock protein (HSP20) family.</text>
</comment>
<name>A0A1Q9LQZ6_9PSEU</name>
<evidence type="ECO:0000259" key="3">
    <source>
        <dbReference type="PROSITE" id="PS01031"/>
    </source>
</evidence>
<dbReference type="SUPFAM" id="SSF49764">
    <property type="entry name" value="HSP20-like chaperones"/>
    <property type="match status" value="1"/>
</dbReference>
<protein>
    <recommendedName>
        <fullName evidence="3">SHSP domain-containing protein</fullName>
    </recommendedName>
</protein>
<dbReference type="Gene3D" id="2.60.40.790">
    <property type="match status" value="1"/>
</dbReference>
<dbReference type="Pfam" id="PF00011">
    <property type="entry name" value="HSP20"/>
    <property type="match status" value="1"/>
</dbReference>
<dbReference type="Proteomes" id="UP000186040">
    <property type="component" value="Unassembled WGS sequence"/>
</dbReference>
<dbReference type="CDD" id="cd06464">
    <property type="entry name" value="ACD_sHsps-like"/>
    <property type="match status" value="1"/>
</dbReference>
<reference evidence="4 5" key="1">
    <citation type="submission" date="2016-10" db="EMBL/GenBank/DDBJ databases">
        <title>The Draft Genome Sequence of Actinokineospora bangkokensis 44EHWT reveals the biosynthetic pathway of antifungal compounds Thailandins with unusual extender unit butylmalonyl-CoA.</title>
        <authorList>
            <person name="Greule A."/>
            <person name="Intra B."/>
            <person name="Flemming S."/>
            <person name="Rommel M.G."/>
            <person name="Panbangred W."/>
            <person name="Bechthold A."/>
        </authorList>
    </citation>
    <scope>NUCLEOTIDE SEQUENCE [LARGE SCALE GENOMIC DNA]</scope>
    <source>
        <strain evidence="4 5">44EHW</strain>
    </source>
</reference>
<dbReference type="EMBL" id="MKQR01000007">
    <property type="protein sequence ID" value="OLR94477.1"/>
    <property type="molecule type" value="Genomic_DNA"/>
</dbReference>
<accession>A0A1Q9LQZ6</accession>
<dbReference type="AlphaFoldDB" id="A0A1Q9LQZ6"/>
<dbReference type="PANTHER" id="PTHR11527">
    <property type="entry name" value="HEAT-SHOCK PROTEIN 20 FAMILY MEMBER"/>
    <property type="match status" value="1"/>
</dbReference>
<organism evidence="4 5">
    <name type="scientific">Actinokineospora bangkokensis</name>
    <dbReference type="NCBI Taxonomy" id="1193682"/>
    <lineage>
        <taxon>Bacteria</taxon>
        <taxon>Bacillati</taxon>
        <taxon>Actinomycetota</taxon>
        <taxon>Actinomycetes</taxon>
        <taxon>Pseudonocardiales</taxon>
        <taxon>Pseudonocardiaceae</taxon>
        <taxon>Actinokineospora</taxon>
    </lineage>
</organism>
<sequence>MTSILPRNSFVPDVFRLLETLPLVDRHIMRVEDYLDADTYVIRAEMPGMDPAKDIEVTIDGDVLTITGQRTEGRKTHGRSEFHYGTYARSITLPRGADGDKVEATYTAGVLQLTVPMTSSPKAKQIPIANGAEDPR</sequence>